<evidence type="ECO:0000313" key="4">
    <source>
        <dbReference type="EMBL" id="CUA92648.1"/>
    </source>
</evidence>
<evidence type="ECO:0000313" key="5">
    <source>
        <dbReference type="Proteomes" id="UP000183900"/>
    </source>
</evidence>
<accession>A0A0K6HPD4</accession>
<dbReference type="PANTHER" id="PTHR47738">
    <property type="entry name" value="PTS SYSTEM FRUCTOSE-LIKE EIIA COMPONENT-RELATED"/>
    <property type="match status" value="1"/>
</dbReference>
<dbReference type="PROSITE" id="PS51094">
    <property type="entry name" value="PTS_EIIA_TYPE_2"/>
    <property type="match status" value="1"/>
</dbReference>
<comment type="subcellular location">
    <subcellularLocation>
        <location evidence="1">Cytoplasm</location>
    </subcellularLocation>
</comment>
<proteinExistence type="predicted"/>
<dbReference type="PROSITE" id="PS00372">
    <property type="entry name" value="PTS_EIIA_TYPE_2_HIS"/>
    <property type="match status" value="1"/>
</dbReference>
<dbReference type="Proteomes" id="UP000183900">
    <property type="component" value="Unassembled WGS sequence"/>
</dbReference>
<evidence type="ECO:0000256" key="1">
    <source>
        <dbReference type="ARBA" id="ARBA00004496"/>
    </source>
</evidence>
<organism evidence="4 5">
    <name type="scientific">Pannonibacter indicus</name>
    <dbReference type="NCBI Taxonomy" id="466044"/>
    <lineage>
        <taxon>Bacteria</taxon>
        <taxon>Pseudomonadati</taxon>
        <taxon>Pseudomonadota</taxon>
        <taxon>Alphaproteobacteria</taxon>
        <taxon>Hyphomicrobiales</taxon>
        <taxon>Stappiaceae</taxon>
        <taxon>Pannonibacter</taxon>
    </lineage>
</organism>
<dbReference type="AlphaFoldDB" id="A0A0K6HPD4"/>
<evidence type="ECO:0000259" key="3">
    <source>
        <dbReference type="PROSITE" id="PS51094"/>
    </source>
</evidence>
<dbReference type="Gene3D" id="3.40.930.10">
    <property type="entry name" value="Mannitol-specific EII, Chain A"/>
    <property type="match status" value="1"/>
</dbReference>
<dbReference type="InterPro" id="IPR051541">
    <property type="entry name" value="PTS_SugarTrans_NitroReg"/>
</dbReference>
<dbReference type="GO" id="GO:0009401">
    <property type="term" value="P:phosphoenolpyruvate-dependent sugar phosphotransferase system"/>
    <property type="evidence" value="ECO:0007669"/>
    <property type="project" value="InterPro"/>
</dbReference>
<dbReference type="InterPro" id="IPR016152">
    <property type="entry name" value="PTrfase/Anion_transptr"/>
</dbReference>
<dbReference type="GO" id="GO:0008982">
    <property type="term" value="F:protein-N(PI)-phosphohistidine-sugar phosphotransferase activity"/>
    <property type="evidence" value="ECO:0007669"/>
    <property type="project" value="InterPro"/>
</dbReference>
<dbReference type="GO" id="GO:0005737">
    <property type="term" value="C:cytoplasm"/>
    <property type="evidence" value="ECO:0007669"/>
    <property type="project" value="UniProtKB-SubCell"/>
</dbReference>
<protein>
    <submittedName>
        <fullName evidence="4">PTS IIA-like nitrogen-regulatory protein PtsN</fullName>
    </submittedName>
</protein>
<keyword evidence="5" id="KW-1185">Reference proteome</keyword>
<dbReference type="Pfam" id="PF00359">
    <property type="entry name" value="PTS_EIIA_2"/>
    <property type="match status" value="1"/>
</dbReference>
<dbReference type="EMBL" id="CYHE01000002">
    <property type="protein sequence ID" value="CUA92648.1"/>
    <property type="molecule type" value="Genomic_DNA"/>
</dbReference>
<dbReference type="PANTHER" id="PTHR47738:SF1">
    <property type="entry name" value="NITROGEN REGULATORY PROTEIN"/>
    <property type="match status" value="1"/>
</dbReference>
<dbReference type="CDD" id="cd00211">
    <property type="entry name" value="PTS_IIA_fru"/>
    <property type="match status" value="1"/>
</dbReference>
<feature type="domain" description="PTS EIIA type-2" evidence="3">
    <location>
        <begin position="6"/>
        <end position="149"/>
    </location>
</feature>
<dbReference type="InterPro" id="IPR002178">
    <property type="entry name" value="PTS_EIIA_type-2_dom"/>
</dbReference>
<evidence type="ECO:0000256" key="2">
    <source>
        <dbReference type="ARBA" id="ARBA00022679"/>
    </source>
</evidence>
<sequence>MMDLSDLISQEAVVVGLKASSKKQAIQELAAKAAELTGLSEREIFDTLLQRERLGSTGVGHGVAIPHGKLVKLDKLVGVFARMEKPVDFDALDDQPVDLIFLLLAPEGAGADHLKALARIARQLRDTKIASGLRTATDAEAAFALLTQPQSSSNAA</sequence>
<gene>
    <name evidence="4" type="ORF">Ga0061067_10245</name>
</gene>
<dbReference type="FunFam" id="3.40.930.10:FF:000009">
    <property type="entry name" value="PTS system, fructose specific IIABC component"/>
    <property type="match status" value="1"/>
</dbReference>
<dbReference type="InterPro" id="IPR006320">
    <property type="entry name" value="PTS_Nitro_regul"/>
</dbReference>
<reference evidence="5" key="1">
    <citation type="submission" date="2015-08" db="EMBL/GenBank/DDBJ databases">
        <authorList>
            <person name="Varghese N."/>
        </authorList>
    </citation>
    <scope>NUCLEOTIDE SEQUENCE [LARGE SCALE GENOMIC DNA]</scope>
    <source>
        <strain evidence="5">DSM 23407</strain>
    </source>
</reference>
<dbReference type="SUPFAM" id="SSF55804">
    <property type="entry name" value="Phoshotransferase/anion transport protein"/>
    <property type="match status" value="1"/>
</dbReference>
<dbReference type="GO" id="GO:0030295">
    <property type="term" value="F:protein kinase activator activity"/>
    <property type="evidence" value="ECO:0007669"/>
    <property type="project" value="TreeGrafter"/>
</dbReference>
<keyword evidence="2" id="KW-0808">Transferase</keyword>
<dbReference type="NCBIfam" id="TIGR01419">
    <property type="entry name" value="nitro_reg_IIA"/>
    <property type="match status" value="1"/>
</dbReference>
<name>A0A0K6HPD4_9HYPH</name>